<comment type="caution">
    <text evidence="3">The sequence shown here is derived from an EMBL/GenBank/DDBJ whole genome shotgun (WGS) entry which is preliminary data.</text>
</comment>
<accession>A0A5D4SBL2</accession>
<sequence>MTDKLNAQIYEIDSKDWITKSNTIIESQYKLTLQEQRILLITASKVQPSDEDFKPYKFRVTDLVDKIGISSQTSMYSYIKSVVKGLQGKTVEFKKDNKTIVANWLVTSIYAEQEGTVILKFNPDLKEFFLQLKERFTSYQLENVIQLNSVYSIRIYELLKQYESLRKRTFTIEELREKLGIEKSKYKQYGHLKDRVINAAKQELAEKTDISFTFQEVKKGRKVTGIIFQINSRKNNSPPIKEIPHVIVVPGDQEKEQNLRNRLTKLKVKKELFEYLFNTYSLEQIKRNIEYAEKRASTISSIGGYTYKAICSDYAKSLLDNSPQLDENADTAAILKYLTDYWNRTNEPLQSWFVEEKSVEELQVKLQLDPSVAKANFDKVKGPLFQKLNITVKETQQLSFDELDMKREDVKKRLEKYKKSPL</sequence>
<evidence type="ECO:0000313" key="4">
    <source>
        <dbReference type="Proteomes" id="UP000323732"/>
    </source>
</evidence>
<feature type="domain" description="Initiator Rep protein WH1" evidence="2">
    <location>
        <begin position="17"/>
        <end position="160"/>
    </location>
</feature>
<reference evidence="3 4" key="1">
    <citation type="submission" date="2019-08" db="EMBL/GenBank/DDBJ databases">
        <title>Bacillus genomes from the desert of Cuatro Cienegas, Coahuila.</title>
        <authorList>
            <person name="Olmedo-Alvarez G."/>
        </authorList>
    </citation>
    <scope>NUCLEOTIDE SEQUENCE [LARGE SCALE GENOMIC DNA]</scope>
    <source>
        <strain evidence="3 4">CH37_1T</strain>
    </source>
</reference>
<dbReference type="InterPro" id="IPR036388">
    <property type="entry name" value="WH-like_DNA-bd_sf"/>
</dbReference>
<dbReference type="InterPro" id="IPR000525">
    <property type="entry name" value="Initiator_Rep_WH1"/>
</dbReference>
<proteinExistence type="inferred from homology"/>
<evidence type="ECO:0000313" key="3">
    <source>
        <dbReference type="EMBL" id="TYS60660.1"/>
    </source>
</evidence>
<dbReference type="GO" id="GO:0003887">
    <property type="term" value="F:DNA-directed DNA polymerase activity"/>
    <property type="evidence" value="ECO:0007669"/>
    <property type="project" value="InterPro"/>
</dbReference>
<dbReference type="Pfam" id="PF01051">
    <property type="entry name" value="Rep3_N"/>
    <property type="match status" value="1"/>
</dbReference>
<dbReference type="GO" id="GO:0006270">
    <property type="term" value="P:DNA replication initiation"/>
    <property type="evidence" value="ECO:0007669"/>
    <property type="project" value="InterPro"/>
</dbReference>
<name>A0A5D4SBL2_9BACI</name>
<dbReference type="Gene3D" id="1.10.10.10">
    <property type="entry name" value="Winged helix-like DNA-binding domain superfamily/Winged helix DNA-binding domain"/>
    <property type="match status" value="2"/>
</dbReference>
<dbReference type="EMBL" id="VTES01000006">
    <property type="protein sequence ID" value="TYS60660.1"/>
    <property type="molecule type" value="Genomic_DNA"/>
</dbReference>
<dbReference type="Pfam" id="PF21205">
    <property type="entry name" value="Rep3_C"/>
    <property type="match status" value="1"/>
</dbReference>
<comment type="similarity">
    <text evidence="1">Belongs to the initiator RepB protein family.</text>
</comment>
<dbReference type="RefSeq" id="WP_148950808.1">
    <property type="nucleotide sequence ID" value="NZ_VTES01000006.1"/>
</dbReference>
<dbReference type="Proteomes" id="UP000323732">
    <property type="component" value="Unassembled WGS sequence"/>
</dbReference>
<evidence type="ECO:0000256" key="1">
    <source>
        <dbReference type="ARBA" id="ARBA00038283"/>
    </source>
</evidence>
<dbReference type="SUPFAM" id="SSF46785">
    <property type="entry name" value="Winged helix' DNA-binding domain"/>
    <property type="match status" value="2"/>
</dbReference>
<dbReference type="InterPro" id="IPR036390">
    <property type="entry name" value="WH_DNA-bd_sf"/>
</dbReference>
<dbReference type="AlphaFoldDB" id="A0A5D4SBL2"/>
<gene>
    <name evidence="3" type="ORF">FZD47_20850</name>
</gene>
<protein>
    <submittedName>
        <fullName evidence="3">Replication initiation protein</fullName>
    </submittedName>
</protein>
<evidence type="ECO:0000259" key="2">
    <source>
        <dbReference type="Pfam" id="PF01051"/>
    </source>
</evidence>
<organism evidence="3 4">
    <name type="scientific">Bacillus infantis</name>
    <dbReference type="NCBI Taxonomy" id="324767"/>
    <lineage>
        <taxon>Bacteria</taxon>
        <taxon>Bacillati</taxon>
        <taxon>Bacillota</taxon>
        <taxon>Bacilli</taxon>
        <taxon>Bacillales</taxon>
        <taxon>Bacillaceae</taxon>
        <taxon>Bacillus</taxon>
    </lineage>
</organism>